<dbReference type="InterPro" id="IPR003439">
    <property type="entry name" value="ABC_transporter-like_ATP-bd"/>
</dbReference>
<keyword evidence="3" id="KW-0813">Transport</keyword>
<dbReference type="CDD" id="cd03255">
    <property type="entry name" value="ABC_MJ0796_LolCDE_FtsE"/>
    <property type="match status" value="1"/>
</dbReference>
<gene>
    <name evidence="12" type="ORF">Tbon_02010</name>
</gene>
<dbReference type="Gene3D" id="3.40.50.300">
    <property type="entry name" value="P-loop containing nucleotide triphosphate hydrolases"/>
    <property type="match status" value="1"/>
</dbReference>
<sequence>MRLKVQDLEKVYGEGERAVHAVRGVSFATEPGEFVAIVGPSGSGKTTMLAMIGGLLTPTRGSIEVNGQDIARLKGKELAEYRRRKVGFVFQANNLLPYLTARENLLVMARINGTDLKSAGARADQLLEELGLTARRNALATELSGGERQRVAIARALMNDPELVLVDEPTASLDSARGRQVVESLIAEVKGRDKLGLMVTHDMAMAELADRVLEMHDGLLVGQTVGARG</sequence>
<dbReference type="PANTHER" id="PTHR24220:SF666">
    <property type="entry name" value="HEMIN IMPORT ATP-BINDING PROTEIN HRTA-RELATED"/>
    <property type="match status" value="1"/>
</dbReference>
<evidence type="ECO:0000256" key="1">
    <source>
        <dbReference type="ARBA" id="ARBA00004202"/>
    </source>
</evidence>
<feature type="domain" description="ABC transporter" evidence="11">
    <location>
        <begin position="3"/>
        <end position="227"/>
    </location>
</feature>
<evidence type="ECO:0000256" key="2">
    <source>
        <dbReference type="ARBA" id="ARBA00011131"/>
    </source>
</evidence>
<keyword evidence="6 12" id="KW-0067">ATP-binding</keyword>
<evidence type="ECO:0000256" key="10">
    <source>
        <dbReference type="ARBA" id="ARBA00024721"/>
    </source>
</evidence>
<evidence type="ECO:0000259" key="11">
    <source>
        <dbReference type="PROSITE" id="PS50893"/>
    </source>
</evidence>
<protein>
    <recommendedName>
        <fullName evidence="9">Putative hemin import ATP-binding protein HrtA</fullName>
    </recommendedName>
</protein>
<evidence type="ECO:0000256" key="5">
    <source>
        <dbReference type="ARBA" id="ARBA00022741"/>
    </source>
</evidence>
<evidence type="ECO:0000256" key="9">
    <source>
        <dbReference type="ARBA" id="ARBA00024432"/>
    </source>
</evidence>
<dbReference type="InterPro" id="IPR027417">
    <property type="entry name" value="P-loop_NTPase"/>
</dbReference>
<keyword evidence="7" id="KW-0472">Membrane</keyword>
<keyword evidence="5" id="KW-0547">Nucleotide-binding</keyword>
<evidence type="ECO:0000256" key="4">
    <source>
        <dbReference type="ARBA" id="ARBA00022475"/>
    </source>
</evidence>
<comment type="subcellular location">
    <subcellularLocation>
        <location evidence="1">Cell membrane</location>
        <topology evidence="1">Peripheral membrane protein</topology>
    </subcellularLocation>
</comment>
<dbReference type="Proteomes" id="UP000326331">
    <property type="component" value="Chromosome"/>
</dbReference>
<accession>A0ABX6C4V0</accession>
<comment type="similarity">
    <text evidence="8">Belongs to the ABC transporter superfamily. HrtA family.</text>
</comment>
<name>A0ABX6C4V0_9CHLR</name>
<evidence type="ECO:0000256" key="8">
    <source>
        <dbReference type="ARBA" id="ARBA00024359"/>
    </source>
</evidence>
<proteinExistence type="inferred from homology"/>
<evidence type="ECO:0000313" key="13">
    <source>
        <dbReference type="Proteomes" id="UP000326331"/>
    </source>
</evidence>
<dbReference type="PROSITE" id="PS00211">
    <property type="entry name" value="ABC_TRANSPORTER_1"/>
    <property type="match status" value="1"/>
</dbReference>
<dbReference type="PROSITE" id="PS50893">
    <property type="entry name" value="ABC_TRANSPORTER_2"/>
    <property type="match status" value="1"/>
</dbReference>
<evidence type="ECO:0000313" key="12">
    <source>
        <dbReference type="EMBL" id="QFG04287.1"/>
    </source>
</evidence>
<dbReference type="PANTHER" id="PTHR24220">
    <property type="entry name" value="IMPORT ATP-BINDING PROTEIN"/>
    <property type="match status" value="1"/>
</dbReference>
<dbReference type="InterPro" id="IPR017871">
    <property type="entry name" value="ABC_transporter-like_CS"/>
</dbReference>
<evidence type="ECO:0000256" key="6">
    <source>
        <dbReference type="ARBA" id="ARBA00022840"/>
    </source>
</evidence>
<dbReference type="GO" id="GO:0005524">
    <property type="term" value="F:ATP binding"/>
    <property type="evidence" value="ECO:0007669"/>
    <property type="project" value="UniProtKB-KW"/>
</dbReference>
<comment type="subunit">
    <text evidence="2">The complex is composed of two ATP-binding proteins (HrtA), two transmembrane proteins (HrtB) and a solute-binding protein.</text>
</comment>
<dbReference type="InterPro" id="IPR003593">
    <property type="entry name" value="AAA+_ATPase"/>
</dbReference>
<evidence type="ECO:0000256" key="3">
    <source>
        <dbReference type="ARBA" id="ARBA00022448"/>
    </source>
</evidence>
<dbReference type="SUPFAM" id="SSF52540">
    <property type="entry name" value="P-loop containing nucleoside triphosphate hydrolases"/>
    <property type="match status" value="1"/>
</dbReference>
<organism evidence="12 13">
    <name type="scientific">Tepidiforma bonchosmolovskayae</name>
    <dbReference type="NCBI Taxonomy" id="2601677"/>
    <lineage>
        <taxon>Bacteria</taxon>
        <taxon>Bacillati</taxon>
        <taxon>Chloroflexota</taxon>
        <taxon>Tepidiformia</taxon>
        <taxon>Tepidiformales</taxon>
        <taxon>Tepidiformaceae</taxon>
        <taxon>Tepidiforma</taxon>
    </lineage>
</organism>
<evidence type="ECO:0000256" key="7">
    <source>
        <dbReference type="ARBA" id="ARBA00023136"/>
    </source>
</evidence>
<dbReference type="SMART" id="SM00382">
    <property type="entry name" value="AAA"/>
    <property type="match status" value="1"/>
</dbReference>
<dbReference type="RefSeq" id="WP_158068222.1">
    <property type="nucleotide sequence ID" value="NZ_CP042829.1"/>
</dbReference>
<reference evidence="12 13" key="1">
    <citation type="submission" date="2019-10" db="EMBL/GenBank/DDBJ databases">
        <title>Thermopilla bonchosmolovskayae gen. nov., sp. nov., a moderately thermophilic Chloroflexi bacterium from a Chukotka hot spring (Arctic, Russia), representing a novel classis Thermopillaia, which include previously uncultivated lineage OLB14.</title>
        <authorList>
            <person name="Kochetkova T.V."/>
            <person name="Zayulina K.S."/>
            <person name="Zhigarkov V.S."/>
            <person name="Minaev N.V."/>
            <person name="Novikov A."/>
            <person name="Toshchakov S.V."/>
            <person name="Elcheninov A.G."/>
            <person name="Kublanov I.V."/>
        </authorList>
    </citation>
    <scope>NUCLEOTIDE SEQUENCE [LARGE SCALE GENOMIC DNA]</scope>
    <source>
        <strain evidence="12 13">3753O</strain>
    </source>
</reference>
<comment type="function">
    <text evidence="10">Part of the ABC transporter complex hrt involved in hemin import. Responsible for energy coupling to the transport system.</text>
</comment>
<dbReference type="InterPro" id="IPR017911">
    <property type="entry name" value="MacB-like_ATP-bd"/>
</dbReference>
<keyword evidence="13" id="KW-1185">Reference proteome</keyword>
<dbReference type="Pfam" id="PF00005">
    <property type="entry name" value="ABC_tran"/>
    <property type="match status" value="1"/>
</dbReference>
<keyword evidence="4" id="KW-1003">Cell membrane</keyword>
<dbReference type="EMBL" id="CP042829">
    <property type="protein sequence ID" value="QFG04287.1"/>
    <property type="molecule type" value="Genomic_DNA"/>
</dbReference>
<dbReference type="InterPro" id="IPR015854">
    <property type="entry name" value="ABC_transpr_LolD-like"/>
</dbReference>